<accession>A0ABW5XCM7</accession>
<dbReference type="InterPro" id="IPR052552">
    <property type="entry name" value="YeaO-like"/>
</dbReference>
<sequence>MMAKLQVKRIYDTPTDKDGFRVLIDRLWPRGVSRERADIDLWLKDIAPSTQARTEFGHRPEKFAEFTARYRAELDHNAEAVATALQLLREHGTVTLLIAARDPECNHGIVLREYLAEAFERAGNGKIS</sequence>
<dbReference type="PANTHER" id="PTHR36849:SF1">
    <property type="entry name" value="CYTOPLASMIC PROTEIN"/>
    <property type="match status" value="1"/>
</dbReference>
<keyword evidence="2" id="KW-1185">Reference proteome</keyword>
<organism evidence="1 2">
    <name type="scientific">Populibacterium corticicola</name>
    <dbReference type="NCBI Taxonomy" id="1812826"/>
    <lineage>
        <taxon>Bacteria</taxon>
        <taxon>Bacillati</taxon>
        <taxon>Actinomycetota</taxon>
        <taxon>Actinomycetes</taxon>
        <taxon>Micrococcales</taxon>
        <taxon>Jonesiaceae</taxon>
        <taxon>Populibacterium</taxon>
    </lineage>
</organism>
<evidence type="ECO:0000313" key="2">
    <source>
        <dbReference type="Proteomes" id="UP001597391"/>
    </source>
</evidence>
<dbReference type="Proteomes" id="UP001597391">
    <property type="component" value="Unassembled WGS sequence"/>
</dbReference>
<protein>
    <submittedName>
        <fullName evidence="1">DUF488 domain-containing protein</fullName>
    </submittedName>
</protein>
<name>A0ABW5XCM7_9MICO</name>
<reference evidence="2" key="1">
    <citation type="journal article" date="2019" name="Int. J. Syst. Evol. Microbiol.">
        <title>The Global Catalogue of Microorganisms (GCM) 10K type strain sequencing project: providing services to taxonomists for standard genome sequencing and annotation.</title>
        <authorList>
            <consortium name="The Broad Institute Genomics Platform"/>
            <consortium name="The Broad Institute Genome Sequencing Center for Infectious Disease"/>
            <person name="Wu L."/>
            <person name="Ma J."/>
        </authorList>
    </citation>
    <scope>NUCLEOTIDE SEQUENCE [LARGE SCALE GENOMIC DNA]</scope>
    <source>
        <strain evidence="2">KCTC 33576</strain>
    </source>
</reference>
<evidence type="ECO:0000313" key="1">
    <source>
        <dbReference type="EMBL" id="MFD2840215.1"/>
    </source>
</evidence>
<dbReference type="EMBL" id="JBHUOP010000002">
    <property type="protein sequence ID" value="MFD2840215.1"/>
    <property type="molecule type" value="Genomic_DNA"/>
</dbReference>
<proteinExistence type="predicted"/>
<comment type="caution">
    <text evidence="1">The sequence shown here is derived from an EMBL/GenBank/DDBJ whole genome shotgun (WGS) entry which is preliminary data.</text>
</comment>
<dbReference type="PANTHER" id="PTHR36849">
    <property type="entry name" value="CYTOPLASMIC PROTEIN-RELATED"/>
    <property type="match status" value="1"/>
</dbReference>
<dbReference type="Pfam" id="PF22752">
    <property type="entry name" value="DUF488-N3i"/>
    <property type="match status" value="1"/>
</dbReference>
<gene>
    <name evidence="1" type="ORF">ACFSYH_06490</name>
</gene>